<dbReference type="Gene3D" id="2.170.15.10">
    <property type="entry name" value="Proaerolysin, chain A, domain 3"/>
    <property type="match status" value="1"/>
</dbReference>
<evidence type="ECO:0000313" key="2">
    <source>
        <dbReference type="EMBL" id="MBY0037293.1"/>
    </source>
</evidence>
<evidence type="ECO:0000313" key="3">
    <source>
        <dbReference type="Proteomes" id="UP001197806"/>
    </source>
</evidence>
<feature type="signal peptide" evidence="1">
    <location>
        <begin position="1"/>
        <end position="28"/>
    </location>
</feature>
<dbReference type="InterPro" id="IPR004991">
    <property type="entry name" value="Aerolysin-like"/>
</dbReference>
<evidence type="ECO:0000256" key="1">
    <source>
        <dbReference type="SAM" id="SignalP"/>
    </source>
</evidence>
<keyword evidence="1" id="KW-0732">Signal</keyword>
<name>A0AAW4QTL3_BACCE</name>
<dbReference type="CDD" id="cd20223">
    <property type="entry name" value="PFM_epsilon-toxin-like"/>
    <property type="match status" value="1"/>
</dbReference>
<feature type="chain" id="PRO_5043487275" evidence="1">
    <location>
        <begin position="29"/>
        <end position="318"/>
    </location>
</feature>
<gene>
    <name evidence="2" type="ORF">H7U08_12035</name>
</gene>
<reference evidence="2" key="1">
    <citation type="submission" date="2020-08" db="EMBL/GenBank/DDBJ databases">
        <title>Fungal Genomes of the International Space Station.</title>
        <authorList>
            <person name="Seuylemezian A."/>
            <person name="Singh N.K."/>
            <person name="Wood J."/>
            <person name="Venkateswaran K."/>
        </authorList>
    </citation>
    <scope>NUCLEOTIDE SEQUENCE</scope>
    <source>
        <strain evidence="2">I2-B2</strain>
    </source>
</reference>
<comment type="caution">
    <text evidence="2">The sequence shown here is derived from an EMBL/GenBank/DDBJ whole genome shotgun (WGS) entry which is preliminary data.</text>
</comment>
<dbReference type="SUPFAM" id="SSF56973">
    <property type="entry name" value="Aerolisin/ETX pore-forming domain"/>
    <property type="match status" value="1"/>
</dbReference>
<dbReference type="EMBL" id="JACLPZ010000007">
    <property type="protein sequence ID" value="MBY0037293.1"/>
    <property type="molecule type" value="Genomic_DNA"/>
</dbReference>
<organism evidence="2 3">
    <name type="scientific">Bacillus cereus</name>
    <dbReference type="NCBI Taxonomy" id="1396"/>
    <lineage>
        <taxon>Bacteria</taxon>
        <taxon>Bacillati</taxon>
        <taxon>Bacillota</taxon>
        <taxon>Bacilli</taxon>
        <taxon>Bacillales</taxon>
        <taxon>Bacillaceae</taxon>
        <taxon>Bacillus</taxon>
        <taxon>Bacillus cereus group</taxon>
    </lineage>
</organism>
<proteinExistence type="predicted"/>
<dbReference type="Proteomes" id="UP001197806">
    <property type="component" value="Unassembled WGS sequence"/>
</dbReference>
<protein>
    <submittedName>
        <fullName evidence="2">ETX/MTX2 family pore-forming toxin</fullName>
    </submittedName>
</protein>
<accession>A0AAW4QTL3</accession>
<dbReference type="RefSeq" id="WP_221825781.1">
    <property type="nucleotide sequence ID" value="NZ_JACLPZ010000007.1"/>
</dbReference>
<dbReference type="Pfam" id="PF03318">
    <property type="entry name" value="ETX_MTX2"/>
    <property type="match status" value="1"/>
</dbReference>
<dbReference type="AlphaFoldDB" id="A0AAW4QTL3"/>
<sequence>MNKKPMVALILATLIGIPCTFTPGSALAAENIQTSVNENVKVGITDVQSELNKIGDYYYSNNLANTTIKPPHHWDYTLKKNPDKVGTNLDFSITGTASKLNYDSVTPIYIGHNEFNNDSDQPQKFTTSKFTKAVTEGTTSTVTNGFRLGNPGLNLFTIPLILSDGMKINAEFNSSTSESQQKSETKTIEASPQNIEVPAHKKYKVDVVLEQTSYWADVTFTGEGINLNTTINATGIHTGHMGMQESRKFSWNKNTIELFNGLKQEQKNNIHGIKFSNGKMNANGTGKVEGIFGSNLVVKVNDVTDPLNPILVMTKSLK</sequence>